<dbReference type="GO" id="GO:0035312">
    <property type="term" value="F:5'-3' DNA exonuclease activity"/>
    <property type="evidence" value="ECO:0007669"/>
    <property type="project" value="TreeGrafter"/>
</dbReference>
<dbReference type="CDD" id="cd07432">
    <property type="entry name" value="PHP_HisPPase"/>
    <property type="match status" value="1"/>
</dbReference>
<dbReference type="PANTHER" id="PTHR42924:SF3">
    <property type="entry name" value="POLYMERASE_HISTIDINOL PHOSPHATASE N-TERMINAL DOMAIN-CONTAINING PROTEIN"/>
    <property type="match status" value="1"/>
</dbReference>
<dbReference type="SMART" id="SM00481">
    <property type="entry name" value="POLIIIAc"/>
    <property type="match status" value="1"/>
</dbReference>
<dbReference type="EMBL" id="DVFZ01000103">
    <property type="protein sequence ID" value="HIQ83607.1"/>
    <property type="molecule type" value="Genomic_DNA"/>
</dbReference>
<dbReference type="GO" id="GO:0004534">
    <property type="term" value="F:5'-3' RNA exonuclease activity"/>
    <property type="evidence" value="ECO:0007669"/>
    <property type="project" value="TreeGrafter"/>
</dbReference>
<dbReference type="Gene3D" id="3.20.20.140">
    <property type="entry name" value="Metal-dependent hydrolases"/>
    <property type="match status" value="1"/>
</dbReference>
<evidence type="ECO:0000313" key="2">
    <source>
        <dbReference type="EMBL" id="HIQ83607.1"/>
    </source>
</evidence>
<evidence type="ECO:0000259" key="1">
    <source>
        <dbReference type="SMART" id="SM00481"/>
    </source>
</evidence>
<reference evidence="2" key="1">
    <citation type="submission" date="2020-10" db="EMBL/GenBank/DDBJ databases">
        <authorList>
            <person name="Gilroy R."/>
        </authorList>
    </citation>
    <scope>NUCLEOTIDE SEQUENCE</scope>
    <source>
        <strain evidence="2">ChiSjej6B24-2974</strain>
    </source>
</reference>
<reference evidence="2" key="2">
    <citation type="journal article" date="2021" name="PeerJ">
        <title>Extensive microbial diversity within the chicken gut microbiome revealed by metagenomics and culture.</title>
        <authorList>
            <person name="Gilroy R."/>
            <person name="Ravi A."/>
            <person name="Getino M."/>
            <person name="Pursley I."/>
            <person name="Horton D.L."/>
            <person name="Alikhan N.F."/>
            <person name="Baker D."/>
            <person name="Gharbi K."/>
            <person name="Hall N."/>
            <person name="Watson M."/>
            <person name="Adriaenssens E.M."/>
            <person name="Foster-Nyarko E."/>
            <person name="Jarju S."/>
            <person name="Secka A."/>
            <person name="Antonio M."/>
            <person name="Oren A."/>
            <person name="Chaudhuri R.R."/>
            <person name="La Ragione R."/>
            <person name="Hildebrand F."/>
            <person name="Pallen M.J."/>
        </authorList>
    </citation>
    <scope>NUCLEOTIDE SEQUENCE</scope>
    <source>
        <strain evidence="2">ChiSjej6B24-2974</strain>
    </source>
</reference>
<proteinExistence type="predicted"/>
<dbReference type="Pfam" id="PF02811">
    <property type="entry name" value="PHP"/>
    <property type="match status" value="1"/>
</dbReference>
<name>A0A9D0ZN61_9FIRM</name>
<dbReference type="InterPro" id="IPR016195">
    <property type="entry name" value="Pol/histidinol_Pase-like"/>
</dbReference>
<organism evidence="2 3">
    <name type="scientific">Candidatus Pullichristensenella stercorigallinarum</name>
    <dbReference type="NCBI Taxonomy" id="2840909"/>
    <lineage>
        <taxon>Bacteria</taxon>
        <taxon>Bacillati</taxon>
        <taxon>Bacillota</taxon>
        <taxon>Clostridia</taxon>
        <taxon>Candidatus Pullichristensenella</taxon>
    </lineage>
</organism>
<comment type="caution">
    <text evidence="2">The sequence shown here is derived from an EMBL/GenBank/DDBJ whole genome shotgun (WGS) entry which is preliminary data.</text>
</comment>
<dbReference type="InterPro" id="IPR004013">
    <property type="entry name" value="PHP_dom"/>
</dbReference>
<dbReference type="AlphaFoldDB" id="A0A9D0ZN61"/>
<sequence>MRLYCDLHIHSCLSPCGDELMTPNNIAGMAMLKGLDAIAVADHNSARNLPALAKTCAAMGVMLLPAMEITTAEEAHLLSYFPTVEAAVDFSEEIHAFLPPIPNRPDLFGAQQVLNEDDEQVGTEELLLLSALSLSLDELVERINARGGAAVPAHINRGNNGLLNVLGFLPPGLEVAAVEVWRELPCQADVSRLRVLNSSDAHYLENMLEREISYEVSEKSVASLFTYIKGGAC</sequence>
<accession>A0A9D0ZN61</accession>
<dbReference type="PANTHER" id="PTHR42924">
    <property type="entry name" value="EXONUCLEASE"/>
    <property type="match status" value="1"/>
</dbReference>
<protein>
    <submittedName>
        <fullName evidence="2">PHP domain-containing protein</fullName>
    </submittedName>
</protein>
<feature type="domain" description="Polymerase/histidinol phosphatase N-terminal" evidence="1">
    <location>
        <begin position="5"/>
        <end position="73"/>
    </location>
</feature>
<dbReference type="InterPro" id="IPR052018">
    <property type="entry name" value="PHP_domain"/>
</dbReference>
<dbReference type="SUPFAM" id="SSF89550">
    <property type="entry name" value="PHP domain-like"/>
    <property type="match status" value="1"/>
</dbReference>
<dbReference type="InterPro" id="IPR003141">
    <property type="entry name" value="Pol/His_phosphatase_N"/>
</dbReference>
<gene>
    <name evidence="2" type="ORF">IAA52_10965</name>
</gene>
<dbReference type="Proteomes" id="UP000824260">
    <property type="component" value="Unassembled WGS sequence"/>
</dbReference>
<evidence type="ECO:0000313" key="3">
    <source>
        <dbReference type="Proteomes" id="UP000824260"/>
    </source>
</evidence>